<evidence type="ECO:0000313" key="1">
    <source>
        <dbReference type="EMBL" id="SPC77695.1"/>
    </source>
</evidence>
<gene>
    <name evidence="1" type="ORF">FSB_LOCUS5577</name>
</gene>
<name>A0A2N9ES67_FAGSY</name>
<reference evidence="1" key="1">
    <citation type="submission" date="2018-02" db="EMBL/GenBank/DDBJ databases">
        <authorList>
            <person name="Cohen D.B."/>
            <person name="Kent A.D."/>
        </authorList>
    </citation>
    <scope>NUCLEOTIDE SEQUENCE</scope>
</reference>
<accession>A0A2N9ES67</accession>
<organism evidence="1">
    <name type="scientific">Fagus sylvatica</name>
    <name type="common">Beechnut</name>
    <dbReference type="NCBI Taxonomy" id="28930"/>
    <lineage>
        <taxon>Eukaryota</taxon>
        <taxon>Viridiplantae</taxon>
        <taxon>Streptophyta</taxon>
        <taxon>Embryophyta</taxon>
        <taxon>Tracheophyta</taxon>
        <taxon>Spermatophyta</taxon>
        <taxon>Magnoliopsida</taxon>
        <taxon>eudicotyledons</taxon>
        <taxon>Gunneridae</taxon>
        <taxon>Pentapetalae</taxon>
        <taxon>rosids</taxon>
        <taxon>fabids</taxon>
        <taxon>Fagales</taxon>
        <taxon>Fagaceae</taxon>
        <taxon>Fagus</taxon>
    </lineage>
</organism>
<protein>
    <submittedName>
        <fullName evidence="1">Uncharacterized protein</fullName>
    </submittedName>
</protein>
<dbReference type="AlphaFoldDB" id="A0A2N9ES67"/>
<proteinExistence type="predicted"/>
<sequence>MGMKMVVTPDNLDGLKKSEDGGDDVALAILGVFDTLGKCTMMMTVIKIMKWVKWNGGLEQLSYGQWG</sequence>
<dbReference type="EMBL" id="OIVN01000289">
    <property type="protein sequence ID" value="SPC77695.1"/>
    <property type="molecule type" value="Genomic_DNA"/>
</dbReference>